<proteinExistence type="predicted"/>
<dbReference type="SUPFAM" id="SSF48264">
    <property type="entry name" value="Cytochrome P450"/>
    <property type="match status" value="1"/>
</dbReference>
<dbReference type="RefSeq" id="WP_344968924.1">
    <property type="nucleotide sequence ID" value="NZ_BAAAVI010000007.1"/>
</dbReference>
<gene>
    <name evidence="1" type="ORF">GCM10010517_13690</name>
</gene>
<name>A0ABN3VSQ5_9ACTN</name>
<dbReference type="Gene3D" id="1.10.630.10">
    <property type="entry name" value="Cytochrome P450"/>
    <property type="match status" value="1"/>
</dbReference>
<evidence type="ECO:0000313" key="1">
    <source>
        <dbReference type="EMBL" id="GAA2855519.1"/>
    </source>
</evidence>
<reference evidence="1 2" key="1">
    <citation type="journal article" date="2019" name="Int. J. Syst. Evol. Microbiol.">
        <title>The Global Catalogue of Microorganisms (GCM) 10K type strain sequencing project: providing services to taxonomists for standard genome sequencing and annotation.</title>
        <authorList>
            <consortium name="The Broad Institute Genomics Platform"/>
            <consortium name="The Broad Institute Genome Sequencing Center for Infectious Disease"/>
            <person name="Wu L."/>
            <person name="Ma J."/>
        </authorList>
    </citation>
    <scope>NUCLEOTIDE SEQUENCE [LARGE SCALE GENOMIC DNA]</scope>
    <source>
        <strain evidence="1 2">JCM 6242</strain>
    </source>
</reference>
<dbReference type="Proteomes" id="UP001500831">
    <property type="component" value="Unassembled WGS sequence"/>
</dbReference>
<sequence length="66" mass="7703">MTALAPEATSLVDPEFLATGDPFPLWRWMRDHDPVHRHPPGEYPGFWSLTRYEDIKSVYRDARVFG</sequence>
<accession>A0ABN3VSQ5</accession>
<dbReference type="InterPro" id="IPR036396">
    <property type="entry name" value="Cyt_P450_sf"/>
</dbReference>
<evidence type="ECO:0000313" key="2">
    <source>
        <dbReference type="Proteomes" id="UP001500831"/>
    </source>
</evidence>
<protein>
    <recommendedName>
        <fullName evidence="3">Cytochrome P450</fullName>
    </recommendedName>
</protein>
<organism evidence="1 2">
    <name type="scientific">Streptosporangium fragile</name>
    <dbReference type="NCBI Taxonomy" id="46186"/>
    <lineage>
        <taxon>Bacteria</taxon>
        <taxon>Bacillati</taxon>
        <taxon>Actinomycetota</taxon>
        <taxon>Actinomycetes</taxon>
        <taxon>Streptosporangiales</taxon>
        <taxon>Streptosporangiaceae</taxon>
        <taxon>Streptosporangium</taxon>
    </lineage>
</organism>
<comment type="caution">
    <text evidence="1">The sequence shown here is derived from an EMBL/GenBank/DDBJ whole genome shotgun (WGS) entry which is preliminary data.</text>
</comment>
<dbReference type="EMBL" id="BAAAVI010000007">
    <property type="protein sequence ID" value="GAA2855519.1"/>
    <property type="molecule type" value="Genomic_DNA"/>
</dbReference>
<evidence type="ECO:0008006" key="3">
    <source>
        <dbReference type="Google" id="ProtNLM"/>
    </source>
</evidence>
<keyword evidence="2" id="KW-1185">Reference proteome</keyword>